<accession>A0AAD6ZKY7</accession>
<comment type="caution">
    <text evidence="2">The sequence shown here is derived from an EMBL/GenBank/DDBJ whole genome shotgun (WGS) entry which is preliminary data.</text>
</comment>
<gene>
    <name evidence="2" type="ORF">DFH08DRAFT_884145</name>
</gene>
<dbReference type="Proteomes" id="UP001218218">
    <property type="component" value="Unassembled WGS sequence"/>
</dbReference>
<evidence type="ECO:0000256" key="1">
    <source>
        <dbReference type="SAM" id="SignalP"/>
    </source>
</evidence>
<proteinExistence type="predicted"/>
<feature type="chain" id="PRO_5042174979" description="SnoaL-like domain-containing protein" evidence="1">
    <location>
        <begin position="21"/>
        <end position="150"/>
    </location>
</feature>
<feature type="signal peptide" evidence="1">
    <location>
        <begin position="1"/>
        <end position="20"/>
    </location>
</feature>
<reference evidence="2" key="1">
    <citation type="submission" date="2023-03" db="EMBL/GenBank/DDBJ databases">
        <title>Massive genome expansion in bonnet fungi (Mycena s.s.) driven by repeated elements and novel gene families across ecological guilds.</title>
        <authorList>
            <consortium name="Lawrence Berkeley National Laboratory"/>
            <person name="Harder C.B."/>
            <person name="Miyauchi S."/>
            <person name="Viragh M."/>
            <person name="Kuo A."/>
            <person name="Thoen E."/>
            <person name="Andreopoulos B."/>
            <person name="Lu D."/>
            <person name="Skrede I."/>
            <person name="Drula E."/>
            <person name="Henrissat B."/>
            <person name="Morin E."/>
            <person name="Kohler A."/>
            <person name="Barry K."/>
            <person name="LaButti K."/>
            <person name="Morin E."/>
            <person name="Salamov A."/>
            <person name="Lipzen A."/>
            <person name="Mereny Z."/>
            <person name="Hegedus B."/>
            <person name="Baldrian P."/>
            <person name="Stursova M."/>
            <person name="Weitz H."/>
            <person name="Taylor A."/>
            <person name="Grigoriev I.V."/>
            <person name="Nagy L.G."/>
            <person name="Martin F."/>
            <person name="Kauserud H."/>
        </authorList>
    </citation>
    <scope>NUCLEOTIDE SEQUENCE</scope>
    <source>
        <strain evidence="2">CBHHK002</strain>
    </source>
</reference>
<keyword evidence="1" id="KW-0732">Signal</keyword>
<evidence type="ECO:0000313" key="3">
    <source>
        <dbReference type="Proteomes" id="UP001218218"/>
    </source>
</evidence>
<evidence type="ECO:0008006" key="4">
    <source>
        <dbReference type="Google" id="ProtNLM"/>
    </source>
</evidence>
<dbReference type="EMBL" id="JARIHO010000040">
    <property type="protein sequence ID" value="KAJ7327892.1"/>
    <property type="molecule type" value="Genomic_DNA"/>
</dbReference>
<dbReference type="AlphaFoldDB" id="A0AAD6ZKY7"/>
<dbReference type="SUPFAM" id="SSF54427">
    <property type="entry name" value="NTF2-like"/>
    <property type="match status" value="1"/>
</dbReference>
<dbReference type="InterPro" id="IPR032710">
    <property type="entry name" value="NTF2-like_dom_sf"/>
</dbReference>
<dbReference type="Gene3D" id="3.10.450.50">
    <property type="match status" value="1"/>
</dbReference>
<organism evidence="2 3">
    <name type="scientific">Mycena albidolilacea</name>
    <dbReference type="NCBI Taxonomy" id="1033008"/>
    <lineage>
        <taxon>Eukaryota</taxon>
        <taxon>Fungi</taxon>
        <taxon>Dikarya</taxon>
        <taxon>Basidiomycota</taxon>
        <taxon>Agaricomycotina</taxon>
        <taxon>Agaricomycetes</taxon>
        <taxon>Agaricomycetidae</taxon>
        <taxon>Agaricales</taxon>
        <taxon>Marasmiineae</taxon>
        <taxon>Mycenaceae</taxon>
        <taxon>Mycena</taxon>
    </lineage>
</organism>
<keyword evidence="3" id="KW-1185">Reference proteome</keyword>
<sequence length="150" mass="16692">MRASHTIISAILTFSGTVFSQSTPRPVPCMVDPASASQQEQIFNTFVEEFYVKRDLFGAFTHIVSDYIQHNPNILDGNAASFDFLSASLSTSTPQILHLAFSAPYGWVHHKDGNSTAFVDVYRFNGTCIREHWDVVQTVPANSTSPYPLF</sequence>
<protein>
    <recommendedName>
        <fullName evidence="4">SnoaL-like domain-containing protein</fullName>
    </recommendedName>
</protein>
<evidence type="ECO:0000313" key="2">
    <source>
        <dbReference type="EMBL" id="KAJ7327892.1"/>
    </source>
</evidence>
<name>A0AAD6ZKY7_9AGAR</name>